<dbReference type="OrthoDB" id="9816005at2"/>
<dbReference type="Gene3D" id="1.20.5.3310">
    <property type="match status" value="1"/>
</dbReference>
<feature type="region of interest" description="Disordered" evidence="10">
    <location>
        <begin position="65"/>
        <end position="135"/>
    </location>
</feature>
<evidence type="ECO:0000256" key="2">
    <source>
        <dbReference type="ARBA" id="ARBA00022448"/>
    </source>
</evidence>
<dbReference type="HAMAP" id="MF_00237">
    <property type="entry name" value="TatB"/>
    <property type="match status" value="1"/>
</dbReference>
<keyword evidence="2 9" id="KW-0813">Transport</keyword>
<evidence type="ECO:0000256" key="1">
    <source>
        <dbReference type="ARBA" id="ARBA00004167"/>
    </source>
</evidence>
<keyword evidence="3 9" id="KW-1003">Cell membrane</keyword>
<dbReference type="AlphaFoldDB" id="A0A4R8ITH9"/>
<comment type="subcellular location">
    <subcellularLocation>
        <location evidence="9">Cell membrane</location>
        <topology evidence="9">Single-pass membrane protein</topology>
    </subcellularLocation>
    <subcellularLocation>
        <location evidence="1">Membrane</location>
        <topology evidence="1">Single-pass membrane protein</topology>
    </subcellularLocation>
</comment>
<evidence type="ECO:0000256" key="7">
    <source>
        <dbReference type="ARBA" id="ARBA00023010"/>
    </source>
</evidence>
<evidence type="ECO:0000256" key="8">
    <source>
        <dbReference type="ARBA" id="ARBA00023136"/>
    </source>
</evidence>
<evidence type="ECO:0000313" key="13">
    <source>
        <dbReference type="Proteomes" id="UP000294914"/>
    </source>
</evidence>
<evidence type="ECO:0000256" key="4">
    <source>
        <dbReference type="ARBA" id="ARBA00022692"/>
    </source>
</evidence>
<dbReference type="NCBIfam" id="TIGR01410">
    <property type="entry name" value="tatB"/>
    <property type="match status" value="1"/>
</dbReference>
<protein>
    <recommendedName>
        <fullName evidence="9">Sec-independent protein translocase protein TatB</fullName>
    </recommendedName>
</protein>
<keyword evidence="4 9" id="KW-0812">Transmembrane</keyword>
<sequence>MFDIGFLEMIIIAVVGLVVIGPERLPGVARSVGKWVGRTRRFVTQVKSDIDREMKQEELRKALEEDAGLDEIKQIMDSDRFTIEEEEKPDYPVKASRDEKTEPAGPQSDTETTDTPPDDDQASDTPADEQDRPER</sequence>
<evidence type="ECO:0000313" key="12">
    <source>
        <dbReference type="EMBL" id="TDY03928.1"/>
    </source>
</evidence>
<dbReference type="RefSeq" id="WP_134080494.1">
    <property type="nucleotide sequence ID" value="NZ_SOQX01000001.1"/>
</dbReference>
<dbReference type="EMBL" id="SOQX01000001">
    <property type="protein sequence ID" value="TDY03928.1"/>
    <property type="molecule type" value="Genomic_DNA"/>
</dbReference>
<comment type="caution">
    <text evidence="12">The sequence shown here is derived from an EMBL/GenBank/DDBJ whole genome shotgun (WGS) entry which is preliminary data.</text>
</comment>
<dbReference type="PANTHER" id="PTHR33162">
    <property type="entry name" value="SEC-INDEPENDENT PROTEIN TRANSLOCASE PROTEIN TATA, CHLOROPLASTIC"/>
    <property type="match status" value="1"/>
</dbReference>
<keyword evidence="13" id="KW-1185">Reference proteome</keyword>
<keyword evidence="5 9" id="KW-0653">Protein transport</keyword>
<evidence type="ECO:0000256" key="3">
    <source>
        <dbReference type="ARBA" id="ARBA00022475"/>
    </source>
</evidence>
<organism evidence="12 13">
    <name type="scientific">Thiohalophilus thiocyanatoxydans</name>
    <dbReference type="NCBI Taxonomy" id="381308"/>
    <lineage>
        <taxon>Bacteria</taxon>
        <taxon>Pseudomonadati</taxon>
        <taxon>Pseudomonadota</taxon>
        <taxon>Gammaproteobacteria</taxon>
        <taxon>Thiohalomonadales</taxon>
        <taxon>Thiohalophilaceae</taxon>
        <taxon>Thiohalophilus</taxon>
    </lineage>
</organism>
<evidence type="ECO:0000256" key="10">
    <source>
        <dbReference type="SAM" id="MobiDB-lite"/>
    </source>
</evidence>
<keyword evidence="7 9" id="KW-0811">Translocation</keyword>
<dbReference type="PRINTS" id="PR01506">
    <property type="entry name" value="TATBPROTEIN"/>
</dbReference>
<reference evidence="12 13" key="1">
    <citation type="submission" date="2019-03" db="EMBL/GenBank/DDBJ databases">
        <title>Genomic Encyclopedia of Type Strains, Phase IV (KMG-IV): sequencing the most valuable type-strain genomes for metagenomic binning, comparative biology and taxonomic classification.</title>
        <authorList>
            <person name="Goeker M."/>
        </authorList>
    </citation>
    <scope>NUCLEOTIDE SEQUENCE [LARGE SCALE GENOMIC DNA]</scope>
    <source>
        <strain evidence="12 13">DSM 16326</strain>
    </source>
</reference>
<keyword evidence="8 9" id="KW-0472">Membrane</keyword>
<dbReference type="InterPro" id="IPR018448">
    <property type="entry name" value="TatB"/>
</dbReference>
<comment type="subunit">
    <text evidence="9">The Tat system comprises two distinct complexes: a TatABC complex, containing multiple copies of TatA, TatB and TatC subunits, and a separate TatA complex, containing only TatA subunits. Substrates initially bind to the TatABC complex, which probably triggers association of the separate TatA complex to form the active translocon.</text>
</comment>
<feature type="compositionally biased region" description="Basic and acidic residues" evidence="10">
    <location>
        <begin position="65"/>
        <end position="102"/>
    </location>
</feature>
<dbReference type="Pfam" id="PF02416">
    <property type="entry name" value="TatA_B_E"/>
    <property type="match status" value="1"/>
</dbReference>
<evidence type="ECO:0000256" key="11">
    <source>
        <dbReference type="SAM" id="Phobius"/>
    </source>
</evidence>
<feature type="compositionally biased region" description="Low complexity" evidence="10">
    <location>
        <begin position="106"/>
        <end position="115"/>
    </location>
</feature>
<feature type="compositionally biased region" description="Acidic residues" evidence="10">
    <location>
        <begin position="116"/>
        <end position="128"/>
    </location>
</feature>
<comment type="similarity">
    <text evidence="9">Belongs to the TatB family.</text>
</comment>
<evidence type="ECO:0000256" key="5">
    <source>
        <dbReference type="ARBA" id="ARBA00022927"/>
    </source>
</evidence>
<dbReference type="PANTHER" id="PTHR33162:SF1">
    <property type="entry name" value="SEC-INDEPENDENT PROTEIN TRANSLOCASE PROTEIN TATA, CHLOROPLASTIC"/>
    <property type="match status" value="1"/>
</dbReference>
<dbReference type="GO" id="GO:0033281">
    <property type="term" value="C:TAT protein transport complex"/>
    <property type="evidence" value="ECO:0007669"/>
    <property type="project" value="UniProtKB-UniRule"/>
</dbReference>
<proteinExistence type="inferred from homology"/>
<evidence type="ECO:0000256" key="9">
    <source>
        <dbReference type="HAMAP-Rule" id="MF_00237"/>
    </source>
</evidence>
<gene>
    <name evidence="9" type="primary">tatB</name>
    <name evidence="12" type="ORF">EDC23_0299</name>
</gene>
<dbReference type="Proteomes" id="UP000294914">
    <property type="component" value="Unassembled WGS sequence"/>
</dbReference>
<dbReference type="GO" id="GO:0043953">
    <property type="term" value="P:protein transport by the Tat complex"/>
    <property type="evidence" value="ECO:0007669"/>
    <property type="project" value="UniProtKB-UniRule"/>
</dbReference>
<feature type="transmembrane region" description="Helical" evidence="11">
    <location>
        <begin position="6"/>
        <end position="25"/>
    </location>
</feature>
<keyword evidence="6 9" id="KW-1133">Transmembrane helix</keyword>
<dbReference type="InterPro" id="IPR003369">
    <property type="entry name" value="TatA/B/E"/>
</dbReference>
<evidence type="ECO:0000256" key="6">
    <source>
        <dbReference type="ARBA" id="ARBA00022989"/>
    </source>
</evidence>
<accession>A0A4R8ITH9</accession>
<dbReference type="GO" id="GO:0008320">
    <property type="term" value="F:protein transmembrane transporter activity"/>
    <property type="evidence" value="ECO:0007669"/>
    <property type="project" value="UniProtKB-UniRule"/>
</dbReference>
<comment type="function">
    <text evidence="9">Part of the twin-arginine translocation (Tat) system that transports large folded proteins containing a characteristic twin-arginine motif in their signal peptide across membranes. Together with TatC, TatB is part of a receptor directly interacting with Tat signal peptides. TatB may form an oligomeric binding site that transiently accommodates folded Tat precursor proteins before their translocation.</text>
</comment>
<name>A0A4R8ITH9_9GAMM</name>